<dbReference type="InterPro" id="IPR038404">
    <property type="entry name" value="TRAP_DctP_sf"/>
</dbReference>
<sequence precursor="true">MFGKATSFFIVGLCCGVLSATLAFALVLRSADDAHEPGGSPTRVLKLAHSLDEKHPVHQALLQMAETLDQKSRGRLSLEIFANSQLGSEAECVEQLQQGALDLTKTSAGPLENFIPEIAVLGVPYVFRSEDHCWKVLEGPIGDELLAAGERVGFKGLCYFDAGARSFYTVNRAILSPDDLVGLKIRVQQSKTAMAMVEALGGSPTPIDWGELYSALQTNQVDGAENNLPSFYSNRHFEVCRHFTRNEHTRVPDVLLVSEQTWQALSPDEQRWLQEAAYESADRQRQLWSDETKRVLQALEAEGVAVHVPDLAPFIEKVQDLHHSYDGTQVGGLMQRIAEE</sequence>
<proteinExistence type="predicted"/>
<comment type="caution">
    <text evidence="3">The sequence shown here is derived from an EMBL/GenBank/DDBJ whole genome shotgun (WGS) entry which is preliminary data.</text>
</comment>
<dbReference type="RefSeq" id="WP_146587361.1">
    <property type="nucleotide sequence ID" value="NZ_SJPO01000005.1"/>
</dbReference>
<dbReference type="GO" id="GO:0055085">
    <property type="term" value="P:transmembrane transport"/>
    <property type="evidence" value="ECO:0007669"/>
    <property type="project" value="InterPro"/>
</dbReference>
<dbReference type="PIRSF" id="PIRSF006470">
    <property type="entry name" value="DctB"/>
    <property type="match status" value="1"/>
</dbReference>
<name>A0A5C5YQ43_9BACT</name>
<dbReference type="AlphaFoldDB" id="A0A5C5YQ43"/>
<organism evidence="3 4">
    <name type="scientific">Posidoniimonas polymericola</name>
    <dbReference type="NCBI Taxonomy" id="2528002"/>
    <lineage>
        <taxon>Bacteria</taxon>
        <taxon>Pseudomonadati</taxon>
        <taxon>Planctomycetota</taxon>
        <taxon>Planctomycetia</taxon>
        <taxon>Pirellulales</taxon>
        <taxon>Lacipirellulaceae</taxon>
        <taxon>Posidoniimonas</taxon>
    </lineage>
</organism>
<dbReference type="Gene3D" id="3.40.190.170">
    <property type="entry name" value="Bacterial extracellular solute-binding protein, family 7"/>
    <property type="match status" value="1"/>
</dbReference>
<dbReference type="NCBIfam" id="TIGR00787">
    <property type="entry name" value="dctP"/>
    <property type="match status" value="1"/>
</dbReference>
<evidence type="ECO:0000256" key="1">
    <source>
        <dbReference type="ARBA" id="ARBA00022729"/>
    </source>
</evidence>
<dbReference type="GO" id="GO:0030246">
    <property type="term" value="F:carbohydrate binding"/>
    <property type="evidence" value="ECO:0007669"/>
    <property type="project" value="TreeGrafter"/>
</dbReference>
<dbReference type="InterPro" id="IPR004682">
    <property type="entry name" value="TRAP_DctP"/>
</dbReference>
<keyword evidence="1 2" id="KW-0732">Signal</keyword>
<protein>
    <submittedName>
        <fullName evidence="3">Sialic acid-binding periplasmic protein SiaP</fullName>
    </submittedName>
</protein>
<dbReference type="CDD" id="cd13671">
    <property type="entry name" value="PBP2_TRAP_SBP_like_3"/>
    <property type="match status" value="1"/>
</dbReference>
<dbReference type="InterPro" id="IPR018389">
    <property type="entry name" value="DctP_fam"/>
</dbReference>
<reference evidence="3 4" key="1">
    <citation type="submission" date="2019-02" db="EMBL/GenBank/DDBJ databases">
        <title>Deep-cultivation of Planctomycetes and their phenomic and genomic characterization uncovers novel biology.</title>
        <authorList>
            <person name="Wiegand S."/>
            <person name="Jogler M."/>
            <person name="Boedeker C."/>
            <person name="Pinto D."/>
            <person name="Vollmers J."/>
            <person name="Rivas-Marin E."/>
            <person name="Kohn T."/>
            <person name="Peeters S.H."/>
            <person name="Heuer A."/>
            <person name="Rast P."/>
            <person name="Oberbeckmann S."/>
            <person name="Bunk B."/>
            <person name="Jeske O."/>
            <person name="Meyerdierks A."/>
            <person name="Storesund J.E."/>
            <person name="Kallscheuer N."/>
            <person name="Luecker S."/>
            <person name="Lage O.M."/>
            <person name="Pohl T."/>
            <person name="Merkel B.J."/>
            <person name="Hornburger P."/>
            <person name="Mueller R.-W."/>
            <person name="Bruemmer F."/>
            <person name="Labrenz M."/>
            <person name="Spormann A.M."/>
            <person name="Op Den Camp H."/>
            <person name="Overmann J."/>
            <person name="Amann R."/>
            <person name="Jetten M.S.M."/>
            <person name="Mascher T."/>
            <person name="Medema M.H."/>
            <person name="Devos D.P."/>
            <person name="Kaster A.-K."/>
            <person name="Ovreas L."/>
            <person name="Rohde M."/>
            <person name="Galperin M.Y."/>
            <person name="Jogler C."/>
        </authorList>
    </citation>
    <scope>NUCLEOTIDE SEQUENCE [LARGE SCALE GENOMIC DNA]</scope>
    <source>
        <strain evidence="3 4">Pla123a</strain>
    </source>
</reference>
<gene>
    <name evidence="3" type="primary">siaP</name>
    <name evidence="3" type="ORF">Pla123a_25120</name>
</gene>
<evidence type="ECO:0000256" key="2">
    <source>
        <dbReference type="SAM" id="SignalP"/>
    </source>
</evidence>
<accession>A0A5C5YQ43</accession>
<feature type="signal peptide" evidence="2">
    <location>
        <begin position="1"/>
        <end position="25"/>
    </location>
</feature>
<dbReference type="PANTHER" id="PTHR33376">
    <property type="match status" value="1"/>
</dbReference>
<dbReference type="NCBIfam" id="NF037995">
    <property type="entry name" value="TRAP_S1"/>
    <property type="match status" value="1"/>
</dbReference>
<feature type="chain" id="PRO_5023090575" evidence="2">
    <location>
        <begin position="26"/>
        <end position="340"/>
    </location>
</feature>
<dbReference type="EMBL" id="SJPO01000005">
    <property type="protein sequence ID" value="TWT77082.1"/>
    <property type="molecule type" value="Genomic_DNA"/>
</dbReference>
<dbReference type="Pfam" id="PF03480">
    <property type="entry name" value="DctP"/>
    <property type="match status" value="1"/>
</dbReference>
<evidence type="ECO:0000313" key="4">
    <source>
        <dbReference type="Proteomes" id="UP000318478"/>
    </source>
</evidence>
<keyword evidence="4" id="KW-1185">Reference proteome</keyword>
<dbReference type="OrthoDB" id="9776801at2"/>
<evidence type="ECO:0000313" key="3">
    <source>
        <dbReference type="EMBL" id="TWT77082.1"/>
    </source>
</evidence>
<dbReference type="Proteomes" id="UP000318478">
    <property type="component" value="Unassembled WGS sequence"/>
</dbReference>
<dbReference type="GO" id="GO:0030288">
    <property type="term" value="C:outer membrane-bounded periplasmic space"/>
    <property type="evidence" value="ECO:0007669"/>
    <property type="project" value="InterPro"/>
</dbReference>
<dbReference type="PANTHER" id="PTHR33376:SF2">
    <property type="entry name" value="DICARBOXYLATE-BINDING PERIPLASMIC PROTEIN"/>
    <property type="match status" value="1"/>
</dbReference>